<gene>
    <name evidence="1" type="ORF">AVEN_47511_1</name>
</gene>
<dbReference type="AlphaFoldDB" id="A0A4Y2FJE2"/>
<organism evidence="1 2">
    <name type="scientific">Araneus ventricosus</name>
    <name type="common">Orbweaver spider</name>
    <name type="synonym">Epeira ventricosa</name>
    <dbReference type="NCBI Taxonomy" id="182803"/>
    <lineage>
        <taxon>Eukaryota</taxon>
        <taxon>Metazoa</taxon>
        <taxon>Ecdysozoa</taxon>
        <taxon>Arthropoda</taxon>
        <taxon>Chelicerata</taxon>
        <taxon>Arachnida</taxon>
        <taxon>Araneae</taxon>
        <taxon>Araneomorphae</taxon>
        <taxon>Entelegynae</taxon>
        <taxon>Araneoidea</taxon>
        <taxon>Araneidae</taxon>
        <taxon>Araneus</taxon>
    </lineage>
</organism>
<proteinExistence type="predicted"/>
<dbReference type="EMBL" id="BGPR01000905">
    <property type="protein sequence ID" value="GBM39704.1"/>
    <property type="molecule type" value="Genomic_DNA"/>
</dbReference>
<reference evidence="1 2" key="1">
    <citation type="journal article" date="2019" name="Sci. Rep.">
        <title>Orb-weaving spider Araneus ventricosus genome elucidates the spidroin gene catalogue.</title>
        <authorList>
            <person name="Kono N."/>
            <person name="Nakamura H."/>
            <person name="Ohtoshi R."/>
            <person name="Moran D.A.P."/>
            <person name="Shinohara A."/>
            <person name="Yoshida Y."/>
            <person name="Fujiwara M."/>
            <person name="Mori M."/>
            <person name="Tomita M."/>
            <person name="Arakawa K."/>
        </authorList>
    </citation>
    <scope>NUCLEOTIDE SEQUENCE [LARGE SCALE GENOMIC DNA]</scope>
</reference>
<protein>
    <submittedName>
        <fullName evidence="1">Uncharacterized protein</fullName>
    </submittedName>
</protein>
<evidence type="ECO:0000313" key="1">
    <source>
        <dbReference type="EMBL" id="GBM39704.1"/>
    </source>
</evidence>
<evidence type="ECO:0000313" key="2">
    <source>
        <dbReference type="Proteomes" id="UP000499080"/>
    </source>
</evidence>
<dbReference type="Proteomes" id="UP000499080">
    <property type="component" value="Unassembled WGS sequence"/>
</dbReference>
<sequence length="114" mass="13103">MKKFFHVLWSPGIYRYTKDKVFIGINWGLIHFGLHGTRNRSLIGTPIEEAIETNHYDYKMPCVGKFHVCVFGHPTTSAIEPQISISCVKNVLYDCYTTPSTARRNFQRCSATPF</sequence>
<comment type="caution">
    <text evidence="1">The sequence shown here is derived from an EMBL/GenBank/DDBJ whole genome shotgun (WGS) entry which is preliminary data.</text>
</comment>
<keyword evidence="2" id="KW-1185">Reference proteome</keyword>
<name>A0A4Y2FJE2_ARAVE</name>
<accession>A0A4Y2FJE2</accession>